<gene>
    <name evidence="6" type="ORF">GC105_00020</name>
</gene>
<dbReference type="AlphaFoldDB" id="A0A6A7K469"/>
<name>A0A6A7K469_9FIRM</name>
<dbReference type="InterPro" id="IPR051215">
    <property type="entry name" value="GRE"/>
</dbReference>
<dbReference type="SUPFAM" id="SSF51998">
    <property type="entry name" value="PFL-like glycyl radical enzymes"/>
    <property type="match status" value="1"/>
</dbReference>
<dbReference type="Pfam" id="PF02901">
    <property type="entry name" value="PFL-like"/>
    <property type="match status" value="1"/>
</dbReference>
<organism evidence="6 7">
    <name type="scientific">Alkalibaculum sporogenes</name>
    <dbReference type="NCBI Taxonomy" id="2655001"/>
    <lineage>
        <taxon>Bacteria</taxon>
        <taxon>Bacillati</taxon>
        <taxon>Bacillota</taxon>
        <taxon>Clostridia</taxon>
        <taxon>Eubacteriales</taxon>
        <taxon>Eubacteriaceae</taxon>
        <taxon>Alkalibaculum</taxon>
    </lineage>
</organism>
<comment type="caution">
    <text evidence="6">The sequence shown here is derived from an EMBL/GenBank/DDBJ whole genome shotgun (WGS) entry which is preliminary data.</text>
</comment>
<evidence type="ECO:0000313" key="6">
    <source>
        <dbReference type="EMBL" id="MPW24185.1"/>
    </source>
</evidence>
<evidence type="ECO:0000259" key="4">
    <source>
        <dbReference type="PROSITE" id="PS51149"/>
    </source>
</evidence>
<dbReference type="Pfam" id="PF01228">
    <property type="entry name" value="Gly_radical"/>
    <property type="match status" value="1"/>
</dbReference>
<dbReference type="EMBL" id="WHNX01000001">
    <property type="protein sequence ID" value="MPW24185.1"/>
    <property type="molecule type" value="Genomic_DNA"/>
</dbReference>
<feature type="modified residue" description="Glycine radical" evidence="3">
    <location>
        <position position="830"/>
    </location>
</feature>
<evidence type="ECO:0000256" key="2">
    <source>
        <dbReference type="ARBA" id="ARBA00023239"/>
    </source>
</evidence>
<dbReference type="PROSITE" id="PS51554">
    <property type="entry name" value="PFL"/>
    <property type="match status" value="1"/>
</dbReference>
<dbReference type="PANTHER" id="PTHR43641:SF2">
    <property type="entry name" value="DEHYDRATASE YBIW-RELATED"/>
    <property type="match status" value="1"/>
</dbReference>
<feature type="domain" description="Glycine radical" evidence="4">
    <location>
        <begin position="734"/>
        <end position="854"/>
    </location>
</feature>
<evidence type="ECO:0000256" key="1">
    <source>
        <dbReference type="ARBA" id="ARBA00022818"/>
    </source>
</evidence>
<dbReference type="GO" id="GO:0016829">
    <property type="term" value="F:lyase activity"/>
    <property type="evidence" value="ECO:0007669"/>
    <property type="project" value="UniProtKB-KW"/>
</dbReference>
<accession>A0A6A7K469</accession>
<dbReference type="InterPro" id="IPR001150">
    <property type="entry name" value="Gly_radical"/>
</dbReference>
<reference evidence="6 7" key="1">
    <citation type="submission" date="2019-10" db="EMBL/GenBank/DDBJ databases">
        <title>Alkalibaculum tamaniensis sp.nov., a new alkaliphilic acetogen, isolated on methoxylated aromatics from a mud volcano.</title>
        <authorList>
            <person name="Khomyakova M.A."/>
            <person name="Merkel A.Y."/>
            <person name="Bonch-Osmolovskaya E.A."/>
            <person name="Slobodkin A.I."/>
        </authorList>
    </citation>
    <scope>NUCLEOTIDE SEQUENCE [LARGE SCALE GENOMIC DNA]</scope>
    <source>
        <strain evidence="6 7">M08DMB</strain>
    </source>
</reference>
<evidence type="ECO:0008006" key="8">
    <source>
        <dbReference type="Google" id="ProtNLM"/>
    </source>
</evidence>
<protein>
    <recommendedName>
        <fullName evidence="8">Formate C-acetyltransferase</fullName>
    </recommendedName>
</protein>
<feature type="domain" description="PFL" evidence="5">
    <location>
        <begin position="47"/>
        <end position="727"/>
    </location>
</feature>
<sequence length="854" mass="95665">MTASSNSDRIKLRSIDTLFYVIREQIKKIKNQRERKNSMYTFKPRTERIERMRDKVRDRVIVADAEKARLKLEATRKYRNFPPMLEKPYESLYIISKMPIDIREDEYFAGDLGNKSWGAANGTMWVMADIENTWPIEADGLHHAPDDDPLYSHQKLAISPADLKELRDILAQQMAANGNIMPEEWLPDGALDFFKLQASDYGKVGGFPTMLPPGHLTPGFQNILKRGYADIRKHAQDWIDEHEGNVQGDNMGKYMFYKAATVACDGATTMTRRYADCAREKAKTVPTAERKAELEKMAEGLDWIAEKPARTYWEACQQVMMYNVFLKVDNDPGVTSMGRFDQYIWPYLKKDLEEGRITMDGAQELVDAFFLKINTLYGGGFGKMQQTVGIGHLGQHTTIGGLIPETGEDATNPVSYMVLEAISRLELHEPTVSLRINKNTPKELWDCAMATSMRVGGLPLLQNDEVIVPAIVRELGFSLEDARNFAFIGCQEITGSGCDYPAPNGSSMSHSGIYWAIALDMALNNGINPMNGAQVPEKLRSGYLTDMKSMDEVRAAFEKIATWMLTWSATLNNYTEHEYPRLFPFPNLSISTTGCMESGKDVSEGGAKYNSYGGTATGLATTADSLTSLKYMVFDKKLISGKEYLDAILANWEGYELLRQRILNEVPHYGNADPYADAEMKYAIDLYYNITRAFSTHRCKVYKCGTFGASDHVVQGEITWATPDGRKTGTPIADASSPAQGRDVNGPTAVFISSTSFDHSRYMDGMALNLKIHPTALKSDDGITKLEDTTKVYFEQGGMEVQYNVVDAATLRKAQAKPDEYHNLVVRIAGFSAYFVDMTPAMQEDIISRAEHSL</sequence>
<dbReference type="GO" id="GO:0005829">
    <property type="term" value="C:cytosol"/>
    <property type="evidence" value="ECO:0007669"/>
    <property type="project" value="TreeGrafter"/>
</dbReference>
<dbReference type="InterPro" id="IPR004184">
    <property type="entry name" value="PFL_dom"/>
</dbReference>
<dbReference type="PROSITE" id="PS51149">
    <property type="entry name" value="GLY_RADICAL_2"/>
    <property type="match status" value="1"/>
</dbReference>
<keyword evidence="1 3" id="KW-0556">Organic radical</keyword>
<dbReference type="PANTHER" id="PTHR43641">
    <property type="entry name" value="FORMATE ACETYLTRANSFERASE 3-RELATED"/>
    <property type="match status" value="1"/>
</dbReference>
<proteinExistence type="predicted"/>
<evidence type="ECO:0000259" key="5">
    <source>
        <dbReference type="PROSITE" id="PS51554"/>
    </source>
</evidence>
<dbReference type="Proteomes" id="UP000440004">
    <property type="component" value="Unassembled WGS sequence"/>
</dbReference>
<keyword evidence="2" id="KW-0456">Lyase</keyword>
<keyword evidence="7" id="KW-1185">Reference proteome</keyword>
<evidence type="ECO:0000256" key="3">
    <source>
        <dbReference type="PROSITE-ProRule" id="PRU00493"/>
    </source>
</evidence>
<evidence type="ECO:0000313" key="7">
    <source>
        <dbReference type="Proteomes" id="UP000440004"/>
    </source>
</evidence>
<dbReference type="Gene3D" id="3.20.70.20">
    <property type="match status" value="1"/>
</dbReference>